<evidence type="ECO:0000256" key="2">
    <source>
        <dbReference type="ARBA" id="ARBA00006577"/>
    </source>
</evidence>
<reference evidence="8 9" key="1">
    <citation type="submission" date="2017-02" db="EMBL/GenBank/DDBJ databases">
        <title>Genomic diversity within the haloalkaliphilic genus Thioalkalivibrio.</title>
        <authorList>
            <person name="Ahn A.-C."/>
            <person name="Meier-Kolthoff J."/>
            <person name="Overmars L."/>
            <person name="Richter M."/>
            <person name="Woyke T."/>
            <person name="Sorokin D.Y."/>
            <person name="Muyzer G."/>
        </authorList>
    </citation>
    <scope>NUCLEOTIDE SEQUENCE [LARGE SCALE GENOMIC DNA]</scope>
    <source>
        <strain evidence="8 9">HL17</strain>
    </source>
</reference>
<comment type="caution">
    <text evidence="8">The sequence shown here is derived from an EMBL/GenBank/DDBJ whole genome shotgun (WGS) entry which is preliminary data.</text>
</comment>
<dbReference type="STRING" id="252474.B1A74_09015"/>
<name>A0A1V2ZXE1_9GAMM</name>
<accession>A0A1V2ZXE1</accession>
<evidence type="ECO:0000256" key="6">
    <source>
        <dbReference type="RuleBase" id="RU003915"/>
    </source>
</evidence>
<keyword evidence="9" id="KW-1185">Reference proteome</keyword>
<organism evidence="8 9">
    <name type="scientific">Thioalkalivibrio halophilus</name>
    <dbReference type="NCBI Taxonomy" id="252474"/>
    <lineage>
        <taxon>Bacteria</taxon>
        <taxon>Pseudomonadati</taxon>
        <taxon>Pseudomonadota</taxon>
        <taxon>Gammaproteobacteria</taxon>
        <taxon>Chromatiales</taxon>
        <taxon>Ectothiorhodospiraceae</taxon>
        <taxon>Thioalkalivibrio</taxon>
    </lineage>
</organism>
<dbReference type="PANTHER" id="PTHR47861:SF4">
    <property type="entry name" value="FKBP-TYPE 16 KDA PEPTIDYL-PROLYL CIS-TRANS ISOMERASE"/>
    <property type="match status" value="1"/>
</dbReference>
<protein>
    <recommendedName>
        <fullName evidence="6">Peptidyl-prolyl cis-trans isomerase</fullName>
        <ecNumber evidence="6">5.2.1.8</ecNumber>
    </recommendedName>
</protein>
<dbReference type="Proteomes" id="UP000189177">
    <property type="component" value="Unassembled WGS sequence"/>
</dbReference>
<dbReference type="InterPro" id="IPR046357">
    <property type="entry name" value="PPIase_dom_sf"/>
</dbReference>
<evidence type="ECO:0000313" key="8">
    <source>
        <dbReference type="EMBL" id="OOC09759.1"/>
    </source>
</evidence>
<evidence type="ECO:0000259" key="7">
    <source>
        <dbReference type="PROSITE" id="PS50059"/>
    </source>
</evidence>
<dbReference type="InterPro" id="IPR001179">
    <property type="entry name" value="PPIase_FKBP_dom"/>
</dbReference>
<evidence type="ECO:0000313" key="9">
    <source>
        <dbReference type="Proteomes" id="UP000189177"/>
    </source>
</evidence>
<dbReference type="EMBL" id="MUZR01000035">
    <property type="protein sequence ID" value="OOC09759.1"/>
    <property type="molecule type" value="Genomic_DNA"/>
</dbReference>
<gene>
    <name evidence="8" type="ORF">B1A74_09015</name>
</gene>
<dbReference type="SUPFAM" id="SSF54534">
    <property type="entry name" value="FKBP-like"/>
    <property type="match status" value="1"/>
</dbReference>
<dbReference type="Gene3D" id="3.10.50.40">
    <property type="match status" value="1"/>
</dbReference>
<dbReference type="PANTHER" id="PTHR47861">
    <property type="entry name" value="FKBP-TYPE PEPTIDYL-PROLYL CIS-TRANS ISOMERASE SLYD"/>
    <property type="match status" value="1"/>
</dbReference>
<dbReference type="RefSeq" id="WP_018868985.1">
    <property type="nucleotide sequence ID" value="NZ_MUZR01000035.1"/>
</dbReference>
<dbReference type="PROSITE" id="PS50059">
    <property type="entry name" value="FKBP_PPIASE"/>
    <property type="match status" value="1"/>
</dbReference>
<dbReference type="AlphaFoldDB" id="A0A1V2ZXE1"/>
<comment type="similarity">
    <text evidence="2 6">Belongs to the FKBP-type PPIase family.</text>
</comment>
<proteinExistence type="inferred from homology"/>
<dbReference type="Pfam" id="PF00254">
    <property type="entry name" value="FKBP_C"/>
    <property type="match status" value="1"/>
</dbReference>
<evidence type="ECO:0000256" key="4">
    <source>
        <dbReference type="ARBA" id="ARBA00023235"/>
    </source>
</evidence>
<keyword evidence="3 5" id="KW-0697">Rotamase</keyword>
<comment type="catalytic activity">
    <reaction evidence="1 5 6">
        <text>[protein]-peptidylproline (omega=180) = [protein]-peptidylproline (omega=0)</text>
        <dbReference type="Rhea" id="RHEA:16237"/>
        <dbReference type="Rhea" id="RHEA-COMP:10747"/>
        <dbReference type="Rhea" id="RHEA-COMP:10748"/>
        <dbReference type="ChEBI" id="CHEBI:83833"/>
        <dbReference type="ChEBI" id="CHEBI:83834"/>
        <dbReference type="EC" id="5.2.1.8"/>
    </reaction>
</comment>
<feature type="domain" description="PPIase FKBP-type" evidence="7">
    <location>
        <begin position="7"/>
        <end position="90"/>
    </location>
</feature>
<sequence>MTTVVKEKRVRMHYRLVLENGLVVDSTGEEPTELEVGAGEILPGLEDLLIGLQPGDQREFAIEAGTMFPWPEKEAFQSVPRNQFPPEAELAEGQIYEFTSPSAEAVPGRISELSEETVTVDFNHPLAGKNFTFEVEILEVHPADE</sequence>
<dbReference type="EC" id="5.2.1.8" evidence="6"/>
<evidence type="ECO:0000256" key="5">
    <source>
        <dbReference type="PROSITE-ProRule" id="PRU00277"/>
    </source>
</evidence>
<evidence type="ECO:0000256" key="1">
    <source>
        <dbReference type="ARBA" id="ARBA00000971"/>
    </source>
</evidence>
<dbReference type="OrthoDB" id="9808891at2"/>
<dbReference type="GO" id="GO:0003755">
    <property type="term" value="F:peptidyl-prolyl cis-trans isomerase activity"/>
    <property type="evidence" value="ECO:0007669"/>
    <property type="project" value="UniProtKB-UniRule"/>
</dbReference>
<evidence type="ECO:0000256" key="3">
    <source>
        <dbReference type="ARBA" id="ARBA00023110"/>
    </source>
</evidence>
<keyword evidence="4 5" id="KW-0413">Isomerase</keyword>